<dbReference type="STRING" id="133383.A0A1R0GXB0"/>
<keyword evidence="2" id="KW-1185">Reference proteome</keyword>
<dbReference type="EMBL" id="LSSL01002369">
    <property type="protein sequence ID" value="OLY81530.1"/>
    <property type="molecule type" value="Genomic_DNA"/>
</dbReference>
<sequence length="275" mass="31025">MFTVHGNFLETEITAWAPQRGSVFIPTEQEGEDLLRLVPGRQCTELFMKEKLKVGTIRSYKSAIMMLTNNAEEIARNPMFSELLKTLDEALIRSFVRPTIDISPILRQFREWGPIKNLSIKQLTSKLCWFLAVTGFLRTSDIHRIYDPRSRVENNVLHLVIIASKEKRGGCPVEKLCQIGAHSDPILCPVYTYTVYKEKVARNLCPTPHENNMSWTVNRLVRFISDSEKPLSVDSITRYIHSISALISNDPDAPIPKVRAIGATLAANSGASTLK</sequence>
<dbReference type="OrthoDB" id="2400069at2759"/>
<dbReference type="Proteomes" id="UP000187455">
    <property type="component" value="Unassembled WGS sequence"/>
</dbReference>
<organism evidence="1 2">
    <name type="scientific">Smittium mucronatum</name>
    <dbReference type="NCBI Taxonomy" id="133383"/>
    <lineage>
        <taxon>Eukaryota</taxon>
        <taxon>Fungi</taxon>
        <taxon>Fungi incertae sedis</taxon>
        <taxon>Zoopagomycota</taxon>
        <taxon>Kickxellomycotina</taxon>
        <taxon>Harpellomycetes</taxon>
        <taxon>Harpellales</taxon>
        <taxon>Legeriomycetaceae</taxon>
        <taxon>Smittium</taxon>
    </lineage>
</organism>
<comment type="caution">
    <text evidence="1">The sequence shown here is derived from an EMBL/GenBank/DDBJ whole genome shotgun (WGS) entry which is preliminary data.</text>
</comment>
<accession>A0A1R0GXB0</accession>
<name>A0A1R0GXB0_9FUNG</name>
<evidence type="ECO:0000313" key="1">
    <source>
        <dbReference type="EMBL" id="OLY81530.1"/>
    </source>
</evidence>
<protein>
    <submittedName>
        <fullName evidence="1">Uncharacterized protein</fullName>
    </submittedName>
</protein>
<evidence type="ECO:0000313" key="2">
    <source>
        <dbReference type="Proteomes" id="UP000187455"/>
    </source>
</evidence>
<dbReference type="AlphaFoldDB" id="A0A1R0GXB0"/>
<reference evidence="1 2" key="1">
    <citation type="journal article" date="2016" name="Mol. Biol. Evol.">
        <title>Genome-Wide Survey of Gut Fungi (Harpellales) Reveals the First Horizontally Transferred Ubiquitin Gene from a Mosquito Host.</title>
        <authorList>
            <person name="Wang Y."/>
            <person name="White M.M."/>
            <person name="Kvist S."/>
            <person name="Moncalvo J.M."/>
        </authorList>
    </citation>
    <scope>NUCLEOTIDE SEQUENCE [LARGE SCALE GENOMIC DNA]</scope>
    <source>
        <strain evidence="1 2">ALG-7-W6</strain>
    </source>
</reference>
<gene>
    <name evidence="1" type="ORF">AYI68_g4364</name>
</gene>
<proteinExistence type="predicted"/>